<evidence type="ECO:0000313" key="2">
    <source>
        <dbReference type="Proteomes" id="UP000038487"/>
    </source>
</evidence>
<reference evidence="1 2" key="1">
    <citation type="submission" date="2015-03" db="EMBL/GenBank/DDBJ databases">
        <authorList>
            <consortium name="Pathogen Informatics"/>
            <person name="Murphy D."/>
        </authorList>
    </citation>
    <scope>NUCLEOTIDE SEQUENCE [LARGE SCALE GENOMIC DNA]</scope>
    <source>
        <strain evidence="1 2">PAP036</strain>
    </source>
</reference>
<dbReference type="RefSeq" id="WP_052538211.1">
    <property type="nucleotide sequence ID" value="NZ_CSUW01000023.1"/>
</dbReference>
<dbReference type="AlphaFoldDB" id="A0AB33TFE8"/>
<gene>
    <name evidence="1" type="ORF">ERS075527_05466</name>
</gene>
<comment type="caution">
    <text evidence="1">The sequence shown here is derived from an EMBL/GenBank/DDBJ whole genome shotgun (WGS) entry which is preliminary data.</text>
</comment>
<sequence length="190" mass="20813">MIGDAYIAYWNRYTGAVWVEPESGGSTIDLGTEIFSKSVACGALVVNGFTIAKKVGLFGYKSTAWKRTPEQGLSKLEVCLDRNTLAGISVANHSRVPHTTKEYPMSEEDTTSVTVVYPLPDGEPVIYPHAEIDELDSNGDLRIVGTRANRGAAGFEYVIWCEGSFSRVETKREKRTGTNEVSIEVTRADV</sequence>
<accession>A0AB33TFE8</accession>
<evidence type="ECO:0000313" key="1">
    <source>
        <dbReference type="EMBL" id="CPT71195.1"/>
    </source>
</evidence>
<dbReference type="Proteomes" id="UP000038487">
    <property type="component" value="Unassembled WGS sequence"/>
</dbReference>
<protein>
    <submittedName>
        <fullName evidence="1">Uncharacterized protein</fullName>
    </submittedName>
</protein>
<dbReference type="EMBL" id="CSUW01000023">
    <property type="protein sequence ID" value="CPT71195.1"/>
    <property type="molecule type" value="Genomic_DNA"/>
</dbReference>
<organism evidence="1 2">
    <name type="scientific">Mycobacteroides abscessus</name>
    <dbReference type="NCBI Taxonomy" id="36809"/>
    <lineage>
        <taxon>Bacteria</taxon>
        <taxon>Bacillati</taxon>
        <taxon>Actinomycetota</taxon>
        <taxon>Actinomycetes</taxon>
        <taxon>Mycobacteriales</taxon>
        <taxon>Mycobacteriaceae</taxon>
        <taxon>Mycobacteroides</taxon>
    </lineage>
</organism>
<proteinExistence type="predicted"/>
<name>A0AB33TFE8_9MYCO</name>